<feature type="domain" description="4-fold beta flower" evidence="2">
    <location>
        <begin position="5"/>
        <end position="116"/>
    </location>
</feature>
<gene>
    <name evidence="3" type="ORF">GETHLI_33610</name>
</gene>
<sequence length="143" mass="15919">MERVLYDSQDCPIAYIAEDGQRTICLWNGHAVAYIDDHLNCFGWNGRHLGWMEDGILFDTLGQAIGFMKSKHPSPSRAQPPKLSKIVRDAKHPKVQPFPRPLRKTGKGDRTLSELLRAGATDSDPSSAHGSAQDLPEPDRVFP</sequence>
<keyword evidence="4" id="KW-1185">Reference proteome</keyword>
<accession>A0ABQ5QJ08</accession>
<name>A0ABQ5QJ08_9BACT</name>
<organism evidence="3 4">
    <name type="scientific">Geothrix limicola</name>
    <dbReference type="NCBI Taxonomy" id="2927978"/>
    <lineage>
        <taxon>Bacteria</taxon>
        <taxon>Pseudomonadati</taxon>
        <taxon>Acidobacteriota</taxon>
        <taxon>Holophagae</taxon>
        <taxon>Holophagales</taxon>
        <taxon>Holophagaceae</taxon>
        <taxon>Geothrix</taxon>
    </lineage>
</organism>
<dbReference type="InterPro" id="IPR048911">
    <property type="entry name" value="Bflower"/>
</dbReference>
<evidence type="ECO:0000313" key="4">
    <source>
        <dbReference type="Proteomes" id="UP001165069"/>
    </source>
</evidence>
<evidence type="ECO:0000256" key="1">
    <source>
        <dbReference type="SAM" id="MobiDB-lite"/>
    </source>
</evidence>
<dbReference type="RefSeq" id="WP_420798873.1">
    <property type="nucleotide sequence ID" value="NZ_BSDE01000009.1"/>
</dbReference>
<protein>
    <recommendedName>
        <fullName evidence="2">4-fold beta flower domain-containing protein</fullName>
    </recommendedName>
</protein>
<dbReference type="Proteomes" id="UP001165069">
    <property type="component" value="Unassembled WGS sequence"/>
</dbReference>
<dbReference type="Pfam" id="PF21784">
    <property type="entry name" value="Bflower"/>
    <property type="match status" value="1"/>
</dbReference>
<evidence type="ECO:0000313" key="3">
    <source>
        <dbReference type="EMBL" id="GLH74859.1"/>
    </source>
</evidence>
<dbReference type="EMBL" id="BSDE01000009">
    <property type="protein sequence ID" value="GLH74859.1"/>
    <property type="molecule type" value="Genomic_DNA"/>
</dbReference>
<proteinExistence type="predicted"/>
<feature type="region of interest" description="Disordered" evidence="1">
    <location>
        <begin position="69"/>
        <end position="143"/>
    </location>
</feature>
<evidence type="ECO:0000259" key="2">
    <source>
        <dbReference type="Pfam" id="PF21784"/>
    </source>
</evidence>
<reference evidence="3 4" key="1">
    <citation type="journal article" date="2023" name="Antonie Van Leeuwenhoek">
        <title>Mesoterricola silvestris gen. nov., sp. nov., Mesoterricola sediminis sp. nov., Geothrix oryzae sp. nov., Geothrix edaphica sp. nov., Geothrix rubra sp. nov., and Geothrix limicola sp. nov., six novel members of Acidobacteriota isolated from soils.</title>
        <authorList>
            <person name="Itoh H."/>
            <person name="Sugisawa Y."/>
            <person name="Mise K."/>
            <person name="Xu Z."/>
            <person name="Kuniyasu M."/>
            <person name="Ushijima N."/>
            <person name="Kawano K."/>
            <person name="Kobayashi E."/>
            <person name="Shiratori Y."/>
            <person name="Masuda Y."/>
            <person name="Senoo K."/>
        </authorList>
    </citation>
    <scope>NUCLEOTIDE SEQUENCE [LARGE SCALE GENOMIC DNA]</scope>
    <source>
        <strain evidence="3 4">Red804</strain>
    </source>
</reference>
<comment type="caution">
    <text evidence="3">The sequence shown here is derived from an EMBL/GenBank/DDBJ whole genome shotgun (WGS) entry which is preliminary data.</text>
</comment>